<dbReference type="FunCoup" id="A0A7J7CXZ9">
    <property type="interactions" value="1236"/>
</dbReference>
<dbReference type="InterPro" id="IPR007728">
    <property type="entry name" value="Pre-SET_dom"/>
</dbReference>
<gene>
    <name evidence="5" type="ORF">HS088_TW12G00183</name>
</gene>
<dbReference type="Proteomes" id="UP000593562">
    <property type="component" value="Unassembled WGS sequence"/>
</dbReference>
<evidence type="ECO:0000313" key="5">
    <source>
        <dbReference type="EMBL" id="KAF5738987.1"/>
    </source>
</evidence>
<accession>A0A7J7CXZ9</accession>
<comment type="subcellular location">
    <subcellularLocation>
        <location evidence="1">Chromosome</location>
    </subcellularLocation>
</comment>
<keyword evidence="5" id="KW-0808">Transferase</keyword>
<feature type="compositionally biased region" description="Polar residues" evidence="3">
    <location>
        <begin position="300"/>
        <end position="310"/>
    </location>
</feature>
<dbReference type="GO" id="GO:0042054">
    <property type="term" value="F:histone methyltransferase activity"/>
    <property type="evidence" value="ECO:0007669"/>
    <property type="project" value="InterPro"/>
</dbReference>
<feature type="region of interest" description="Disordered" evidence="3">
    <location>
        <begin position="264"/>
        <end position="310"/>
    </location>
</feature>
<reference evidence="5 6" key="1">
    <citation type="journal article" date="2020" name="Nat. Commun.">
        <title>Genome of Tripterygium wilfordii and identification of cytochrome P450 involved in triptolide biosynthesis.</title>
        <authorList>
            <person name="Tu L."/>
            <person name="Su P."/>
            <person name="Zhang Z."/>
            <person name="Gao L."/>
            <person name="Wang J."/>
            <person name="Hu T."/>
            <person name="Zhou J."/>
            <person name="Zhang Y."/>
            <person name="Zhao Y."/>
            <person name="Liu Y."/>
            <person name="Song Y."/>
            <person name="Tong Y."/>
            <person name="Lu Y."/>
            <person name="Yang J."/>
            <person name="Xu C."/>
            <person name="Jia M."/>
            <person name="Peters R.J."/>
            <person name="Huang L."/>
            <person name="Gao W."/>
        </authorList>
    </citation>
    <scope>NUCLEOTIDE SEQUENCE [LARGE SCALE GENOMIC DNA]</scope>
    <source>
        <strain evidence="6">cv. XIE 37</strain>
        <tissue evidence="5">Leaf</tissue>
    </source>
</reference>
<name>A0A7J7CXZ9_TRIWF</name>
<dbReference type="GO" id="GO:0005694">
    <property type="term" value="C:chromosome"/>
    <property type="evidence" value="ECO:0007669"/>
    <property type="project" value="UniProtKB-SubCell"/>
</dbReference>
<dbReference type="GO" id="GO:0032259">
    <property type="term" value="P:methylation"/>
    <property type="evidence" value="ECO:0007669"/>
    <property type="project" value="UniProtKB-KW"/>
</dbReference>
<dbReference type="Gene3D" id="1.10.8.850">
    <property type="entry name" value="Histone-lysine N methyltransferase , C-terminal domain-like"/>
    <property type="match status" value="1"/>
</dbReference>
<keyword evidence="5" id="KW-0489">Methyltransferase</keyword>
<dbReference type="GO" id="GO:0005634">
    <property type="term" value="C:nucleus"/>
    <property type="evidence" value="ECO:0007669"/>
    <property type="project" value="InterPro"/>
</dbReference>
<dbReference type="SMART" id="SM00317">
    <property type="entry name" value="SET"/>
    <property type="match status" value="1"/>
</dbReference>
<feature type="region of interest" description="Disordered" evidence="3">
    <location>
        <begin position="157"/>
        <end position="195"/>
    </location>
</feature>
<dbReference type="InterPro" id="IPR046341">
    <property type="entry name" value="SET_dom_sf"/>
</dbReference>
<evidence type="ECO:0000259" key="4">
    <source>
        <dbReference type="PROSITE" id="PS50280"/>
    </source>
</evidence>
<dbReference type="InterPro" id="IPR018848">
    <property type="entry name" value="WIYLD_domain"/>
</dbReference>
<dbReference type="GO" id="GO:0008270">
    <property type="term" value="F:zinc ion binding"/>
    <property type="evidence" value="ECO:0007669"/>
    <property type="project" value="InterPro"/>
</dbReference>
<evidence type="ECO:0000313" key="6">
    <source>
        <dbReference type="Proteomes" id="UP000593562"/>
    </source>
</evidence>
<feature type="compositionally biased region" description="Low complexity" evidence="3">
    <location>
        <begin position="99"/>
        <end position="115"/>
    </location>
</feature>
<feature type="region of interest" description="Disordered" evidence="3">
    <location>
        <begin position="59"/>
        <end position="116"/>
    </location>
</feature>
<organism evidence="5 6">
    <name type="scientific">Tripterygium wilfordii</name>
    <name type="common">Thunder God vine</name>
    <dbReference type="NCBI Taxonomy" id="458696"/>
    <lineage>
        <taxon>Eukaryota</taxon>
        <taxon>Viridiplantae</taxon>
        <taxon>Streptophyta</taxon>
        <taxon>Embryophyta</taxon>
        <taxon>Tracheophyta</taxon>
        <taxon>Spermatophyta</taxon>
        <taxon>Magnoliopsida</taxon>
        <taxon>eudicotyledons</taxon>
        <taxon>Gunneridae</taxon>
        <taxon>Pentapetalae</taxon>
        <taxon>rosids</taxon>
        <taxon>fabids</taxon>
        <taxon>Celastrales</taxon>
        <taxon>Celastraceae</taxon>
        <taxon>Tripterygium</taxon>
    </lineage>
</organism>
<dbReference type="InParanoid" id="A0A7J7CXZ9"/>
<dbReference type="PANTHER" id="PTHR46450:SF1">
    <property type="entry name" value="INACTIVE HISTONE-LYSINE N-METHYLTRANSFERASE SUVR1-RELATED"/>
    <property type="match status" value="1"/>
</dbReference>
<sequence length="711" mass="78625">MAPNPRVSNAFRAMKAIGITEDKVKPVLKRLLKLYDKNWELIEEENYRVLADAIFDEDDTKGCEKKPNGGDGVDNFNEESEMHDEPRPLKRLRLRGREGQTSSSSNNIDTSLSSLGGSFLKIPKEEQDAASPSSLQHQNIGKQPLSPAALMVDHRADLSPPRATGPRSISSPSKRPEPDLRQPQVRVGAKGKEPLSCQVAPTEKRVSNTAVYVSKKRKAHIVEPGILLLPKPKVPGTHALLKPKDEPFTDVLPQYEVPIAVIHPDSSGKEDSSGQVVSGQKPDGQGPPASESVARENGGNDDSTPSNETITPCELATVSAESPSKLEIASSSMGEERVMNITPAIDILKRSTARDALDIGAKEYNNCVPAANTSNGMIDEQGSAEAVHSCSGTAGERELRESEAVDSCSLVVVQQHQLMPDDLRLLHDVNDISKGEERVEIPWINEISNSCPPSFHYISQNQIFQNAHVIISLSGIGDKDCCPTCYGDCLSSSISCGCSHDTGLDFAYSSDGLIKEEFLEEYISIARDPQQQNLSFCQDCPLEKLKNDDILEPCKGHLKRRYIKECWSKCGCHKLCGNRVVQRRISCKLQVFFTPEGKGWGLRTLQKLPKGAFVCEYVGEILTNRELYERNIQGRHAEKLTHTVPLDAYWYLKHDLKEEEALCLDASFYGNVARFINHRCCFKCLDLQSILKTMSNNLFGCKNLVVELHFT</sequence>
<dbReference type="Pfam" id="PF10440">
    <property type="entry name" value="WIYLD"/>
    <property type="match status" value="1"/>
</dbReference>
<evidence type="ECO:0000256" key="1">
    <source>
        <dbReference type="ARBA" id="ARBA00004286"/>
    </source>
</evidence>
<dbReference type="SMART" id="SM00468">
    <property type="entry name" value="PreSET"/>
    <property type="match status" value="1"/>
</dbReference>
<dbReference type="EMBL" id="JAAARO010000012">
    <property type="protein sequence ID" value="KAF5738987.1"/>
    <property type="molecule type" value="Genomic_DNA"/>
</dbReference>
<proteinExistence type="predicted"/>
<dbReference type="Pfam" id="PF00856">
    <property type="entry name" value="SET"/>
    <property type="match status" value="1"/>
</dbReference>
<evidence type="ECO:0000256" key="3">
    <source>
        <dbReference type="SAM" id="MobiDB-lite"/>
    </source>
</evidence>
<keyword evidence="2" id="KW-0158">Chromosome</keyword>
<dbReference type="SUPFAM" id="SSF82199">
    <property type="entry name" value="SET domain"/>
    <property type="match status" value="1"/>
</dbReference>
<comment type="caution">
    <text evidence="5">The sequence shown here is derived from an EMBL/GenBank/DDBJ whole genome shotgun (WGS) entry which is preliminary data.</text>
</comment>
<dbReference type="AlphaFoldDB" id="A0A7J7CXZ9"/>
<dbReference type="Pfam" id="PF05033">
    <property type="entry name" value="Pre-SET"/>
    <property type="match status" value="1"/>
</dbReference>
<evidence type="ECO:0000256" key="2">
    <source>
        <dbReference type="ARBA" id="ARBA00022454"/>
    </source>
</evidence>
<dbReference type="InterPro" id="IPR043017">
    <property type="entry name" value="WIYLD_dom_sf"/>
</dbReference>
<protein>
    <submittedName>
        <fullName evidence="5">Histone-lysine N-methyltransferase SUVR2 isoform X3</fullName>
    </submittedName>
</protein>
<dbReference type="PROSITE" id="PS50280">
    <property type="entry name" value="SET"/>
    <property type="match status" value="1"/>
</dbReference>
<dbReference type="Gene3D" id="2.170.270.10">
    <property type="entry name" value="SET domain"/>
    <property type="match status" value="1"/>
</dbReference>
<keyword evidence="6" id="KW-1185">Reference proteome</keyword>
<dbReference type="InterPro" id="IPR001214">
    <property type="entry name" value="SET_dom"/>
</dbReference>
<dbReference type="PANTHER" id="PTHR46450">
    <property type="entry name" value="INACTIVE HISTONE-LYSINE N-METHYLTRANSFERASE SUVR1-RELATED"/>
    <property type="match status" value="1"/>
</dbReference>
<feature type="domain" description="SET" evidence="4">
    <location>
        <begin position="587"/>
        <end position="711"/>
    </location>
</feature>